<dbReference type="GO" id="GO:0005549">
    <property type="term" value="F:odorant binding"/>
    <property type="evidence" value="ECO:0007669"/>
    <property type="project" value="InterPro"/>
</dbReference>
<dbReference type="EMBL" id="WIXP02000015">
    <property type="protein sequence ID" value="KAF6198887.1"/>
    <property type="molecule type" value="Genomic_DNA"/>
</dbReference>
<dbReference type="InterPro" id="IPR036728">
    <property type="entry name" value="PBP_GOBP_sf"/>
</dbReference>
<protein>
    <submittedName>
        <fullName evidence="2">Uncharacterized protein</fullName>
    </submittedName>
</protein>
<proteinExistence type="predicted"/>
<name>A0A8S9WQF7_APOLU</name>
<keyword evidence="3" id="KW-1185">Reference proteome</keyword>
<evidence type="ECO:0000313" key="2">
    <source>
        <dbReference type="EMBL" id="KAF6198887.1"/>
    </source>
</evidence>
<organism evidence="2 3">
    <name type="scientific">Apolygus lucorum</name>
    <name type="common">Small green plant bug</name>
    <name type="synonym">Lygocoris lucorum</name>
    <dbReference type="NCBI Taxonomy" id="248454"/>
    <lineage>
        <taxon>Eukaryota</taxon>
        <taxon>Metazoa</taxon>
        <taxon>Ecdysozoa</taxon>
        <taxon>Arthropoda</taxon>
        <taxon>Hexapoda</taxon>
        <taxon>Insecta</taxon>
        <taxon>Pterygota</taxon>
        <taxon>Neoptera</taxon>
        <taxon>Paraneoptera</taxon>
        <taxon>Hemiptera</taxon>
        <taxon>Heteroptera</taxon>
        <taxon>Panheteroptera</taxon>
        <taxon>Cimicomorpha</taxon>
        <taxon>Miridae</taxon>
        <taxon>Mirini</taxon>
        <taxon>Apolygus</taxon>
    </lineage>
</organism>
<feature type="signal peptide" evidence="1">
    <location>
        <begin position="1"/>
        <end position="30"/>
    </location>
</feature>
<comment type="caution">
    <text evidence="2">The sequence shown here is derived from an EMBL/GenBank/DDBJ whole genome shotgun (WGS) entry which is preliminary data.</text>
</comment>
<dbReference type="SUPFAM" id="SSF47565">
    <property type="entry name" value="Insect pheromone/odorant-binding proteins"/>
    <property type="match status" value="1"/>
</dbReference>
<dbReference type="AlphaFoldDB" id="A0A8S9WQF7"/>
<gene>
    <name evidence="2" type="ORF">GE061_006910</name>
</gene>
<accession>A0A8S9WQF7</accession>
<dbReference type="Proteomes" id="UP000466442">
    <property type="component" value="Unassembled WGS sequence"/>
</dbReference>
<sequence>MKVCKDSSATFLSVNLVVVYLLVTSDVGEAVPEKVGNPTTLMEYYIISADCWAMVGEGPSGGLQSLFNGLEKLLPISQRTRCFAYCFLKKAGIIRDKLGFNWNDNQLTLLVNHIIKDKQNRGNYVIRSYLRCKHFLPAVLGPSRCNNTLLFLVCLRSLGVSFLLTDECANHEQSKFMAQSSADDEMSKRLYEVNQLEMRFEKTTLKLTPDVTVLQGFRAETFWNAFDGDPKPIGALQDDCPIPKEVNKTLRRYLGSQKEGPQRQYFDILHHKDEILAFSEYPPKNDVKFGVDDYIEVVEGTTLQNDIGIFNETEETPNQIEGTNEANKESK</sequence>
<keyword evidence="1" id="KW-0732">Signal</keyword>
<feature type="chain" id="PRO_5035918252" evidence="1">
    <location>
        <begin position="31"/>
        <end position="331"/>
    </location>
</feature>
<evidence type="ECO:0000313" key="3">
    <source>
        <dbReference type="Proteomes" id="UP000466442"/>
    </source>
</evidence>
<evidence type="ECO:0000256" key="1">
    <source>
        <dbReference type="SAM" id="SignalP"/>
    </source>
</evidence>
<reference evidence="2" key="1">
    <citation type="journal article" date="2021" name="Mol. Ecol. Resour.">
        <title>Apolygus lucorum genome provides insights into omnivorousness and mesophyll feeding.</title>
        <authorList>
            <person name="Liu Y."/>
            <person name="Liu H."/>
            <person name="Wang H."/>
            <person name="Huang T."/>
            <person name="Liu B."/>
            <person name="Yang B."/>
            <person name="Yin L."/>
            <person name="Li B."/>
            <person name="Zhang Y."/>
            <person name="Zhang S."/>
            <person name="Jiang F."/>
            <person name="Zhang X."/>
            <person name="Ren Y."/>
            <person name="Wang B."/>
            <person name="Wang S."/>
            <person name="Lu Y."/>
            <person name="Wu K."/>
            <person name="Fan W."/>
            <person name="Wang G."/>
        </authorList>
    </citation>
    <scope>NUCLEOTIDE SEQUENCE</scope>
    <source>
        <strain evidence="2">12Hb</strain>
    </source>
</reference>